<dbReference type="AlphaFoldDB" id="A0A2S5KPQ6"/>
<dbReference type="InterPro" id="IPR036390">
    <property type="entry name" value="WH_DNA-bd_sf"/>
</dbReference>
<dbReference type="Gene3D" id="1.10.10.10">
    <property type="entry name" value="Winged helix-like DNA-binding domain superfamily/Winged helix DNA-binding domain"/>
    <property type="match status" value="1"/>
</dbReference>
<feature type="domain" description="HTH lysR-type" evidence="5">
    <location>
        <begin position="3"/>
        <end position="60"/>
    </location>
</feature>
<evidence type="ECO:0000313" key="7">
    <source>
        <dbReference type="Proteomes" id="UP000238196"/>
    </source>
</evidence>
<comment type="caution">
    <text evidence="6">The sequence shown here is derived from an EMBL/GenBank/DDBJ whole genome shotgun (WGS) entry which is preliminary data.</text>
</comment>
<dbReference type="EMBL" id="PRLP01000047">
    <property type="protein sequence ID" value="PPC76615.1"/>
    <property type="molecule type" value="Genomic_DNA"/>
</dbReference>
<sequence length="284" mass="31925">MKLDWSDIHLFLAVARGGTLVEAARQVGLTQPTMGRRIRALEQQVGQVLFQRTSEGLRLTDEGLAVLNYAERMEQEALAFERQLAGQPQDMHGSLRLSSSDWFGVHVLAPVLASFSCAHPGIRLELITDARRYNLARREADLVFRITPFTEPDIAQRQLLHLHYGLYGLAGTRLTDDGSGMRLIAMDDAFASLPDMVWLRQRFPQAQWVLGSNNREVQAQLCAAGAGLAVLPCRLAQAWPQLQRLDQHDSPPGRDVWLGYHQDLRRLSRLRALLDHLLLHLSDG</sequence>
<dbReference type="PROSITE" id="PS50931">
    <property type="entry name" value="HTH_LYSR"/>
    <property type="match status" value="1"/>
</dbReference>
<evidence type="ECO:0000256" key="3">
    <source>
        <dbReference type="ARBA" id="ARBA00023125"/>
    </source>
</evidence>
<dbReference type="Gene3D" id="3.40.190.290">
    <property type="match status" value="2"/>
</dbReference>
<evidence type="ECO:0000259" key="5">
    <source>
        <dbReference type="PROSITE" id="PS50931"/>
    </source>
</evidence>
<dbReference type="InterPro" id="IPR050176">
    <property type="entry name" value="LTTR"/>
</dbReference>
<dbReference type="InterPro" id="IPR000847">
    <property type="entry name" value="LysR_HTH_N"/>
</dbReference>
<dbReference type="GO" id="GO:0003700">
    <property type="term" value="F:DNA-binding transcription factor activity"/>
    <property type="evidence" value="ECO:0007669"/>
    <property type="project" value="InterPro"/>
</dbReference>
<organism evidence="6 7">
    <name type="scientific">Proteobacteria bacterium 228</name>
    <dbReference type="NCBI Taxonomy" id="2083153"/>
    <lineage>
        <taxon>Bacteria</taxon>
        <taxon>Pseudomonadati</taxon>
        <taxon>Pseudomonadota</taxon>
    </lineage>
</organism>
<name>A0A2S5KPQ6_9PROT</name>
<dbReference type="InterPro" id="IPR005119">
    <property type="entry name" value="LysR_subst-bd"/>
</dbReference>
<keyword evidence="3" id="KW-0238">DNA-binding</keyword>
<evidence type="ECO:0000313" key="6">
    <source>
        <dbReference type="EMBL" id="PPC76615.1"/>
    </source>
</evidence>
<reference evidence="6 7" key="1">
    <citation type="submission" date="2018-02" db="EMBL/GenBank/DDBJ databases">
        <title>novel marine gammaproteobacteria from coastal saline agro ecosystem.</title>
        <authorList>
            <person name="Krishnan R."/>
            <person name="Ramesh Kumar N."/>
        </authorList>
    </citation>
    <scope>NUCLEOTIDE SEQUENCE [LARGE SCALE GENOMIC DNA]</scope>
    <source>
        <strain evidence="6 7">228</strain>
    </source>
</reference>
<dbReference type="GO" id="GO:0003677">
    <property type="term" value="F:DNA binding"/>
    <property type="evidence" value="ECO:0007669"/>
    <property type="project" value="UniProtKB-KW"/>
</dbReference>
<dbReference type="Pfam" id="PF00126">
    <property type="entry name" value="HTH_1"/>
    <property type="match status" value="1"/>
</dbReference>
<proteinExistence type="inferred from homology"/>
<comment type="similarity">
    <text evidence="1">Belongs to the LysR transcriptional regulatory family.</text>
</comment>
<dbReference type="Pfam" id="PF03466">
    <property type="entry name" value="LysR_substrate"/>
    <property type="match status" value="1"/>
</dbReference>
<dbReference type="SUPFAM" id="SSF53850">
    <property type="entry name" value="Periplasmic binding protein-like II"/>
    <property type="match status" value="1"/>
</dbReference>
<evidence type="ECO:0000256" key="1">
    <source>
        <dbReference type="ARBA" id="ARBA00009437"/>
    </source>
</evidence>
<gene>
    <name evidence="6" type="ORF">C4K68_14690</name>
</gene>
<protein>
    <submittedName>
        <fullName evidence="6">LysR family transcriptional regulator</fullName>
    </submittedName>
</protein>
<evidence type="ECO:0000256" key="2">
    <source>
        <dbReference type="ARBA" id="ARBA00023015"/>
    </source>
</evidence>
<keyword evidence="2" id="KW-0805">Transcription regulation</keyword>
<dbReference type="PANTHER" id="PTHR30579:SF3">
    <property type="entry name" value="TRANSCRIPTIONAL REGULATORY PROTEIN"/>
    <property type="match status" value="1"/>
</dbReference>
<dbReference type="PRINTS" id="PR00039">
    <property type="entry name" value="HTHLYSR"/>
</dbReference>
<dbReference type="PANTHER" id="PTHR30579">
    <property type="entry name" value="TRANSCRIPTIONAL REGULATOR"/>
    <property type="match status" value="1"/>
</dbReference>
<dbReference type="InterPro" id="IPR036388">
    <property type="entry name" value="WH-like_DNA-bd_sf"/>
</dbReference>
<dbReference type="Proteomes" id="UP000238196">
    <property type="component" value="Unassembled WGS sequence"/>
</dbReference>
<dbReference type="OrthoDB" id="6787458at2"/>
<accession>A0A2S5KPQ6</accession>
<evidence type="ECO:0000256" key="4">
    <source>
        <dbReference type="ARBA" id="ARBA00023163"/>
    </source>
</evidence>
<keyword evidence="4" id="KW-0804">Transcription</keyword>
<dbReference type="SUPFAM" id="SSF46785">
    <property type="entry name" value="Winged helix' DNA-binding domain"/>
    <property type="match status" value="1"/>
</dbReference>